<gene>
    <name evidence="2" type="ORF">AAJCM20276_22220</name>
</gene>
<proteinExistence type="predicted"/>
<dbReference type="EMBL" id="AP023326">
    <property type="protein sequence ID" value="BCI67598.1"/>
    <property type="molecule type" value="Genomic_DNA"/>
</dbReference>
<evidence type="ECO:0000256" key="1">
    <source>
        <dbReference type="SAM" id="MobiDB-lite"/>
    </source>
</evidence>
<protein>
    <submittedName>
        <fullName evidence="2">Uncharacterized protein</fullName>
    </submittedName>
</protein>
<dbReference type="AlphaFoldDB" id="A0A6S6PIH6"/>
<sequence length="121" mass="13027">MFTGLTDNTTMHSTRLFVLCLLPILAGCSVPQIGSFAMGRTCSTSELMKGTGWCSPPETPPPPQPYCTQGWSGVDCWSRPDLMPNVARSVAEGPTGLTAEQNAVRLNKSYTDVPPSNQNSY</sequence>
<accession>A0A6S6PIH6</accession>
<name>A0A6S6PIH6_ACEAC</name>
<reference evidence="2 3" key="1">
    <citation type="submission" date="2020-07" db="EMBL/GenBank/DDBJ databases">
        <title>Complete Genome Sequence of an acetic acid bacterium, Acetobacter aceti JCM20276.</title>
        <authorList>
            <person name="Hirose Y."/>
            <person name="Mihara H."/>
        </authorList>
    </citation>
    <scope>NUCLEOTIDE SEQUENCE [LARGE SCALE GENOMIC DNA]</scope>
    <source>
        <strain evidence="2 3">JCM20276</strain>
    </source>
</reference>
<organism evidence="2 3">
    <name type="scientific">Acetobacter aceti</name>
    <dbReference type="NCBI Taxonomy" id="435"/>
    <lineage>
        <taxon>Bacteria</taxon>
        <taxon>Pseudomonadati</taxon>
        <taxon>Pseudomonadota</taxon>
        <taxon>Alphaproteobacteria</taxon>
        <taxon>Acetobacterales</taxon>
        <taxon>Acetobacteraceae</taxon>
        <taxon>Acetobacter</taxon>
        <taxon>Acetobacter subgen. Acetobacter</taxon>
    </lineage>
</organism>
<evidence type="ECO:0000313" key="2">
    <source>
        <dbReference type="EMBL" id="BCI67598.1"/>
    </source>
</evidence>
<evidence type="ECO:0000313" key="3">
    <source>
        <dbReference type="Proteomes" id="UP000515220"/>
    </source>
</evidence>
<feature type="region of interest" description="Disordered" evidence="1">
    <location>
        <begin position="94"/>
        <end position="121"/>
    </location>
</feature>
<dbReference type="Proteomes" id="UP000515220">
    <property type="component" value="Chromosome"/>
</dbReference>
<feature type="compositionally biased region" description="Polar residues" evidence="1">
    <location>
        <begin position="108"/>
        <end position="121"/>
    </location>
</feature>